<dbReference type="EMBL" id="JBHSKF010000003">
    <property type="protein sequence ID" value="MFC5286995.1"/>
    <property type="molecule type" value="Genomic_DNA"/>
</dbReference>
<accession>A0ABW0EM46</accession>
<dbReference type="Proteomes" id="UP001596157">
    <property type="component" value="Unassembled WGS sequence"/>
</dbReference>
<keyword evidence="3" id="KW-1185">Reference proteome</keyword>
<comment type="caution">
    <text evidence="2">The sequence shown here is derived from an EMBL/GenBank/DDBJ whole genome shotgun (WGS) entry which is preliminary data.</text>
</comment>
<sequence length="84" mass="9343">MPDENATEIPLHSAYRGAKAPLIVEAWERQITSAASIEAARLQVAYLQLLQLRTIKRVLIFTLIILPALAAVLWIVNHTLADAR</sequence>
<keyword evidence="1" id="KW-0812">Transmembrane</keyword>
<evidence type="ECO:0000313" key="3">
    <source>
        <dbReference type="Proteomes" id="UP001596157"/>
    </source>
</evidence>
<reference evidence="3" key="1">
    <citation type="journal article" date="2019" name="Int. J. Syst. Evol. Microbiol.">
        <title>The Global Catalogue of Microorganisms (GCM) 10K type strain sequencing project: providing services to taxonomists for standard genome sequencing and annotation.</title>
        <authorList>
            <consortium name="The Broad Institute Genomics Platform"/>
            <consortium name="The Broad Institute Genome Sequencing Center for Infectious Disease"/>
            <person name="Wu L."/>
            <person name="Ma J."/>
        </authorList>
    </citation>
    <scope>NUCLEOTIDE SEQUENCE [LARGE SCALE GENOMIC DNA]</scope>
    <source>
        <strain evidence="3">CCUG 59778</strain>
    </source>
</reference>
<feature type="transmembrane region" description="Helical" evidence="1">
    <location>
        <begin position="58"/>
        <end position="76"/>
    </location>
</feature>
<evidence type="ECO:0000256" key="1">
    <source>
        <dbReference type="SAM" id="Phobius"/>
    </source>
</evidence>
<keyword evidence="1" id="KW-1133">Transmembrane helix</keyword>
<proteinExistence type="predicted"/>
<name>A0ABW0EM46_9PSEU</name>
<gene>
    <name evidence="2" type="ORF">ACFPM7_08020</name>
</gene>
<keyword evidence="1" id="KW-0472">Membrane</keyword>
<protein>
    <submittedName>
        <fullName evidence="2">Uncharacterized protein</fullName>
    </submittedName>
</protein>
<dbReference type="RefSeq" id="WP_378245500.1">
    <property type="nucleotide sequence ID" value="NZ_JBHSKF010000003.1"/>
</dbReference>
<organism evidence="2 3">
    <name type="scientific">Actinokineospora guangxiensis</name>
    <dbReference type="NCBI Taxonomy" id="1490288"/>
    <lineage>
        <taxon>Bacteria</taxon>
        <taxon>Bacillati</taxon>
        <taxon>Actinomycetota</taxon>
        <taxon>Actinomycetes</taxon>
        <taxon>Pseudonocardiales</taxon>
        <taxon>Pseudonocardiaceae</taxon>
        <taxon>Actinokineospora</taxon>
    </lineage>
</organism>
<evidence type="ECO:0000313" key="2">
    <source>
        <dbReference type="EMBL" id="MFC5286995.1"/>
    </source>
</evidence>